<dbReference type="PANTHER" id="PTHR36919">
    <property type="entry name" value="BLR1215 PROTEIN"/>
    <property type="match status" value="1"/>
</dbReference>
<evidence type="ECO:0000313" key="2">
    <source>
        <dbReference type="EMBL" id="RDE07514.1"/>
    </source>
</evidence>
<dbReference type="InterPro" id="IPR019223">
    <property type="entry name" value="DUF2147"/>
</dbReference>
<accession>A0A369VYP2</accession>
<name>A0A369VYP2_9SPHN</name>
<dbReference type="Gene3D" id="2.40.128.520">
    <property type="match status" value="1"/>
</dbReference>
<comment type="caution">
    <text evidence="2">The sequence shown here is derived from an EMBL/GenBank/DDBJ whole genome shotgun (WGS) entry which is preliminary data.</text>
</comment>
<dbReference type="OrthoDB" id="9811671at2"/>
<dbReference type="EMBL" id="QQNB01000001">
    <property type="protein sequence ID" value="RDE07514.1"/>
    <property type="molecule type" value="Genomic_DNA"/>
</dbReference>
<evidence type="ECO:0000313" key="3">
    <source>
        <dbReference type="Proteomes" id="UP000253918"/>
    </source>
</evidence>
<sequence length="130" mass="14326">MVAAPLNAQVSANTAVGRWQTETRGGIVEIARCGPSLCGRLVASEHLRTNPDLRDVNNSDKSLRNRQLKGLQILSGFTQDGNVWDGGKIYNAEDGKTYKARITPAGPNELKLRGCVFVPFCKTQTWKRVR</sequence>
<organism evidence="2 3">
    <name type="scientific">Sphingomonas aracearum</name>
    <dbReference type="NCBI Taxonomy" id="2283317"/>
    <lineage>
        <taxon>Bacteria</taxon>
        <taxon>Pseudomonadati</taxon>
        <taxon>Pseudomonadota</taxon>
        <taxon>Alphaproteobacteria</taxon>
        <taxon>Sphingomonadales</taxon>
        <taxon>Sphingomonadaceae</taxon>
        <taxon>Sphingomonas</taxon>
    </lineage>
</organism>
<dbReference type="Pfam" id="PF09917">
    <property type="entry name" value="DUF2147"/>
    <property type="match status" value="1"/>
</dbReference>
<gene>
    <name evidence="2" type="ORF">DVW87_05585</name>
</gene>
<reference evidence="2 3" key="1">
    <citation type="submission" date="2018-07" db="EMBL/GenBank/DDBJ databases">
        <title>a novel species of Sphingomonas isolated from the rhizosphere soil of Araceae plant.</title>
        <authorList>
            <person name="Zhiyong W."/>
            <person name="Qinglan Z."/>
            <person name="Zhiwei F."/>
            <person name="Ding X."/>
            <person name="Gejiao W."/>
            <person name="Shixue Z."/>
        </authorList>
    </citation>
    <scope>NUCLEOTIDE SEQUENCE [LARGE SCALE GENOMIC DNA]</scope>
    <source>
        <strain evidence="2 3">WZY 27</strain>
    </source>
</reference>
<protein>
    <submittedName>
        <fullName evidence="2">DUF2147 domain-containing protein</fullName>
    </submittedName>
</protein>
<keyword evidence="3" id="KW-1185">Reference proteome</keyword>
<proteinExistence type="predicted"/>
<dbReference type="Proteomes" id="UP000253918">
    <property type="component" value="Unassembled WGS sequence"/>
</dbReference>
<dbReference type="AlphaFoldDB" id="A0A369VYP2"/>
<dbReference type="PANTHER" id="PTHR36919:SF2">
    <property type="entry name" value="BLL6627 PROTEIN"/>
    <property type="match status" value="1"/>
</dbReference>
<feature type="domain" description="DUF2147" evidence="1">
    <location>
        <begin position="17"/>
        <end position="128"/>
    </location>
</feature>
<evidence type="ECO:0000259" key="1">
    <source>
        <dbReference type="Pfam" id="PF09917"/>
    </source>
</evidence>